<dbReference type="SUPFAM" id="SSF82549">
    <property type="entry name" value="DAK1/DegV-like"/>
    <property type="match status" value="1"/>
</dbReference>
<dbReference type="AlphaFoldDB" id="A0A1L8WRC7"/>
<keyword evidence="2" id="KW-0446">Lipid-binding</keyword>
<dbReference type="PANTHER" id="PTHR33434:SF3">
    <property type="entry name" value="DEGV DOMAIN-CONTAINING PROTEIN YITS"/>
    <property type="match status" value="1"/>
</dbReference>
<evidence type="ECO:0000313" key="4">
    <source>
        <dbReference type="EMBL" id="OJG83555.1"/>
    </source>
</evidence>
<dbReference type="RefSeq" id="WP_071854708.1">
    <property type="nucleotide sequence ID" value="NZ_JXLB01000003.1"/>
</dbReference>
<accession>A0A1L8WRC7</accession>
<evidence type="ECO:0000256" key="3">
    <source>
        <dbReference type="SAM" id="Coils"/>
    </source>
</evidence>
<dbReference type="Gene3D" id="2.20.28.50">
    <property type="entry name" value="degv family protein"/>
    <property type="match status" value="1"/>
</dbReference>
<dbReference type="STRING" id="150033.RV14_GL001433"/>
<keyword evidence="5" id="KW-1185">Reference proteome</keyword>
<comment type="function">
    <text evidence="1">May bind long-chain fatty acids, such as palmitate, and may play a role in lipid transport or fatty acid metabolism.</text>
</comment>
<dbReference type="NCBIfam" id="TIGR00762">
    <property type="entry name" value="DegV"/>
    <property type="match status" value="1"/>
</dbReference>
<organism evidence="4 5">
    <name type="scientific">Enterococcus ratti</name>
    <dbReference type="NCBI Taxonomy" id="150033"/>
    <lineage>
        <taxon>Bacteria</taxon>
        <taxon>Bacillati</taxon>
        <taxon>Bacillota</taxon>
        <taxon>Bacilli</taxon>
        <taxon>Lactobacillales</taxon>
        <taxon>Enterococcaceae</taxon>
        <taxon>Enterococcus</taxon>
    </lineage>
</organism>
<evidence type="ECO:0000256" key="1">
    <source>
        <dbReference type="ARBA" id="ARBA00003238"/>
    </source>
</evidence>
<evidence type="ECO:0000313" key="5">
    <source>
        <dbReference type="Proteomes" id="UP000182152"/>
    </source>
</evidence>
<dbReference type="EMBL" id="JXLB01000003">
    <property type="protein sequence ID" value="OJG83555.1"/>
    <property type="molecule type" value="Genomic_DNA"/>
</dbReference>
<sequence length="287" mass="32216">MYHIVTDSCCDLPYQVLQVANVEFLSMKIRLGDLELMDDLGRTFDNDNYMEQLKNGAAPTTSQINVGQYIEFFRPYVEKKQPVLYIAFSSALSGSYNSALQAVALLNEEYVDPQIQVFDTKAASLGEGILVLEAVRLRNEGKTLEETLSWLEENYLKVHSWVTVDDLKYLERGGRISKTSAALGNILNVKPIITVDKEGRLTNVNKVRGRNKAIQHIVEETVKTIVAPLEQTVYIAYAGDLERAEKTKQLLEENIKMKEVKLYPLGPTIASHTGYGCIAIFSMGITR</sequence>
<comment type="caution">
    <text evidence="4">The sequence shown here is derived from an EMBL/GenBank/DDBJ whole genome shotgun (WGS) entry which is preliminary data.</text>
</comment>
<dbReference type="Proteomes" id="UP000182152">
    <property type="component" value="Unassembled WGS sequence"/>
</dbReference>
<dbReference type="InterPro" id="IPR003797">
    <property type="entry name" value="DegV"/>
</dbReference>
<dbReference type="Gene3D" id="3.40.50.10440">
    <property type="entry name" value="Dihydroxyacetone kinase, domain 1"/>
    <property type="match status" value="1"/>
</dbReference>
<reference evidence="4 5" key="1">
    <citation type="submission" date="2014-12" db="EMBL/GenBank/DDBJ databases">
        <title>Draft genome sequences of 29 type strains of Enterococci.</title>
        <authorList>
            <person name="Zhong Z."/>
            <person name="Sun Z."/>
            <person name="Liu W."/>
            <person name="Zhang W."/>
            <person name="Zhang H."/>
        </authorList>
    </citation>
    <scope>NUCLEOTIDE SEQUENCE [LARGE SCALE GENOMIC DNA]</scope>
    <source>
        <strain evidence="4 5">DSM 15687</strain>
    </source>
</reference>
<dbReference type="OrthoDB" id="9780660at2"/>
<dbReference type="Gene3D" id="3.30.1180.10">
    <property type="match status" value="1"/>
</dbReference>
<dbReference type="InterPro" id="IPR043168">
    <property type="entry name" value="DegV_C"/>
</dbReference>
<name>A0A1L8WRC7_9ENTE</name>
<dbReference type="InterPro" id="IPR050270">
    <property type="entry name" value="DegV_domain_contain"/>
</dbReference>
<proteinExistence type="predicted"/>
<dbReference type="PANTHER" id="PTHR33434">
    <property type="entry name" value="DEGV DOMAIN-CONTAINING PROTEIN DR_1986-RELATED"/>
    <property type="match status" value="1"/>
</dbReference>
<protein>
    <submittedName>
        <fullName evidence="4">DegV family EDD domain-containing protein</fullName>
    </submittedName>
</protein>
<dbReference type="GO" id="GO:0008289">
    <property type="term" value="F:lipid binding"/>
    <property type="evidence" value="ECO:0007669"/>
    <property type="project" value="UniProtKB-KW"/>
</dbReference>
<dbReference type="PROSITE" id="PS51482">
    <property type="entry name" value="DEGV"/>
    <property type="match status" value="1"/>
</dbReference>
<evidence type="ECO:0000256" key="2">
    <source>
        <dbReference type="ARBA" id="ARBA00023121"/>
    </source>
</evidence>
<keyword evidence="3" id="KW-0175">Coiled coil</keyword>
<feature type="coiled-coil region" evidence="3">
    <location>
        <begin position="234"/>
        <end position="261"/>
    </location>
</feature>
<dbReference type="Pfam" id="PF02645">
    <property type="entry name" value="DegV"/>
    <property type="match status" value="1"/>
</dbReference>
<gene>
    <name evidence="4" type="ORF">RV14_GL001433</name>
</gene>